<gene>
    <name evidence="9" type="ORF">MCOR_1182</name>
</gene>
<dbReference type="Proteomes" id="UP000507470">
    <property type="component" value="Unassembled WGS sequence"/>
</dbReference>
<sequence length="286" mass="32280">MVSLSNESRHTGGYFFNEDGSGQNKDTEDLLSESPALSAELDPPFRKIHIVWAIVVEILLFTGLVIATFVLPHISVLQPDRNATKHDGKHLGSHIDEISVACYIHGGLWLVLFGFDRYLRYHHYRHRIFGYLEFYRRTRHLRKIPLMANSAGNAALLIVLKLLKDLNGTHTDLYIEIVIALEAVVAVSVLLIYLVKTVKFNSLLMSPDVAQDEMISSFMQNSGTSEIGFSFGCNDIGFKDENYSDQVLEKQADMIRYLKQHNSQLGRRILALTAENNALKSQISQS</sequence>
<comment type="subcellular location">
    <subcellularLocation>
        <location evidence="1">Membrane</location>
        <topology evidence="1">Multi-pass membrane protein</topology>
    </subcellularLocation>
</comment>
<dbReference type="EMBL" id="CACVKT020000204">
    <property type="protein sequence ID" value="CAC5357539.1"/>
    <property type="molecule type" value="Genomic_DNA"/>
</dbReference>
<name>A0A6J7ZZL6_MYTCO</name>
<keyword evidence="5 8" id="KW-1133">Transmembrane helix</keyword>
<evidence type="ECO:0000256" key="6">
    <source>
        <dbReference type="ARBA" id="ARBA00023136"/>
    </source>
</evidence>
<accession>A0A6J7ZZL6</accession>
<dbReference type="GO" id="GO:0005770">
    <property type="term" value="C:late endosome"/>
    <property type="evidence" value="ECO:0007669"/>
    <property type="project" value="TreeGrafter"/>
</dbReference>
<evidence type="ECO:0000256" key="1">
    <source>
        <dbReference type="ARBA" id="ARBA00004141"/>
    </source>
</evidence>
<feature type="transmembrane region" description="Helical" evidence="8">
    <location>
        <begin position="144"/>
        <end position="163"/>
    </location>
</feature>
<dbReference type="OrthoDB" id="6277625at2759"/>
<comment type="similarity">
    <text evidence="2">Belongs to the TMEM192 family.</text>
</comment>
<evidence type="ECO:0000256" key="3">
    <source>
        <dbReference type="ARBA" id="ARBA00014635"/>
    </source>
</evidence>
<keyword evidence="4 8" id="KW-0812">Transmembrane</keyword>
<evidence type="ECO:0000313" key="9">
    <source>
        <dbReference type="EMBL" id="CAC5357539.1"/>
    </source>
</evidence>
<keyword evidence="10" id="KW-1185">Reference proteome</keyword>
<feature type="transmembrane region" description="Helical" evidence="8">
    <location>
        <begin position="175"/>
        <end position="195"/>
    </location>
</feature>
<keyword evidence="6 8" id="KW-0472">Membrane</keyword>
<evidence type="ECO:0000256" key="2">
    <source>
        <dbReference type="ARBA" id="ARBA00006314"/>
    </source>
</evidence>
<dbReference type="GO" id="GO:0005765">
    <property type="term" value="C:lysosomal membrane"/>
    <property type="evidence" value="ECO:0007669"/>
    <property type="project" value="TreeGrafter"/>
</dbReference>
<proteinExistence type="inferred from homology"/>
<evidence type="ECO:0000256" key="4">
    <source>
        <dbReference type="ARBA" id="ARBA00022692"/>
    </source>
</evidence>
<feature type="transmembrane region" description="Helical" evidence="8">
    <location>
        <begin position="98"/>
        <end position="119"/>
    </location>
</feature>
<dbReference type="AlphaFoldDB" id="A0A6J7ZZL6"/>
<dbReference type="Pfam" id="PF14802">
    <property type="entry name" value="TMEM192"/>
    <property type="match status" value="1"/>
</dbReference>
<evidence type="ECO:0000313" key="10">
    <source>
        <dbReference type="Proteomes" id="UP000507470"/>
    </source>
</evidence>
<organism evidence="9 10">
    <name type="scientific">Mytilus coruscus</name>
    <name type="common">Sea mussel</name>
    <dbReference type="NCBI Taxonomy" id="42192"/>
    <lineage>
        <taxon>Eukaryota</taxon>
        <taxon>Metazoa</taxon>
        <taxon>Spiralia</taxon>
        <taxon>Lophotrochozoa</taxon>
        <taxon>Mollusca</taxon>
        <taxon>Bivalvia</taxon>
        <taxon>Autobranchia</taxon>
        <taxon>Pteriomorphia</taxon>
        <taxon>Mytilida</taxon>
        <taxon>Mytiloidea</taxon>
        <taxon>Mytilidae</taxon>
        <taxon>Mytilinae</taxon>
        <taxon>Mytilus</taxon>
    </lineage>
</organism>
<feature type="region of interest" description="Disordered" evidence="7">
    <location>
        <begin position="1"/>
        <end position="29"/>
    </location>
</feature>
<reference evidence="9 10" key="1">
    <citation type="submission" date="2020-06" db="EMBL/GenBank/DDBJ databases">
        <authorList>
            <person name="Li R."/>
            <person name="Bekaert M."/>
        </authorList>
    </citation>
    <scope>NUCLEOTIDE SEQUENCE [LARGE SCALE GENOMIC DNA]</scope>
    <source>
        <strain evidence="10">wild</strain>
    </source>
</reference>
<dbReference type="PANTHER" id="PTHR31592:SF1">
    <property type="entry name" value="TRANSMEMBRANE PROTEIN 192"/>
    <property type="match status" value="1"/>
</dbReference>
<evidence type="ECO:0000256" key="5">
    <source>
        <dbReference type="ARBA" id="ARBA00022989"/>
    </source>
</evidence>
<protein>
    <recommendedName>
        <fullName evidence="3">Transmembrane protein 192</fullName>
    </recommendedName>
</protein>
<evidence type="ECO:0000256" key="8">
    <source>
        <dbReference type="SAM" id="Phobius"/>
    </source>
</evidence>
<dbReference type="PANTHER" id="PTHR31592">
    <property type="entry name" value="TRANSMEMBRANE PROTEIN 192"/>
    <property type="match status" value="1"/>
</dbReference>
<dbReference type="InterPro" id="IPR029399">
    <property type="entry name" value="TMEM192"/>
</dbReference>
<evidence type="ECO:0000256" key="7">
    <source>
        <dbReference type="SAM" id="MobiDB-lite"/>
    </source>
</evidence>
<feature type="transmembrane region" description="Helical" evidence="8">
    <location>
        <begin position="50"/>
        <end position="71"/>
    </location>
</feature>